<keyword evidence="5" id="KW-0862">Zinc</keyword>
<evidence type="ECO:0000256" key="5">
    <source>
        <dbReference type="ARBA" id="ARBA00022833"/>
    </source>
</evidence>
<dbReference type="GeneID" id="33194278"/>
<name>A0A1Z1NE95_9GAMA</name>
<dbReference type="PROSITE" id="PS51988">
    <property type="entry name" value="HERPESVIRUS_UL32"/>
    <property type="match status" value="1"/>
</dbReference>
<feature type="compositionally biased region" description="Basic and acidic residues" evidence="8">
    <location>
        <begin position="264"/>
        <end position="273"/>
    </location>
</feature>
<dbReference type="KEGG" id="vg:33194278"/>
<sequence>MGFIPWDPLTLERQRARVNRLLDLSHLPGNPESALECPVLNHLQNALAPVSCCTVCRLLHTLITNERDPPVKFFEDYALLCFYTLHAPRCWLSTVIAACDLAEILCRHFPSHVAETPIFIPGGILGIDVQLHFFVHKCFRPLEEQSHGALITSANLSFIKTEFIRGSLSGSISNTICFKTMWSGARALREDKPPKVGGACCTLRGDTQDTPFVAQLIAGGRDRPRDWLQFFWECWQTSELLSHRSPGPGAAPDTSGSGGATHTYAEDSGREPDQCQGPCLLSPSLCLRRKNNTFSVCVLCECLAAHGEAKHALSTLKSKIITAFGNNVNIIDRISVILNSKQNLDYIQSQTLRHTIAQCSPHEIHKHLFCDPLCAVNTRATHPNILFKTPDPGQLHKSKASLATGLHLAGNNILDCDSLNTLIVVFKACQHCRISKTTFNEIIKELDSTLHKHGLPVVQAFQTSQVYV</sequence>
<dbReference type="GO" id="GO:0030430">
    <property type="term" value="C:host cell cytoplasm"/>
    <property type="evidence" value="ECO:0007669"/>
    <property type="project" value="UniProtKB-SubCell"/>
</dbReference>
<organism evidence="9">
    <name type="scientific">Common bottlenose dolphin gammaherpesvirus 1 strain Sarasota</name>
    <dbReference type="NCBI Taxonomy" id="2022783"/>
    <lineage>
        <taxon>Viruses</taxon>
        <taxon>Duplodnaviria</taxon>
        <taxon>Heunggongvirae</taxon>
        <taxon>Peploviricota</taxon>
        <taxon>Herviviricetes</taxon>
        <taxon>Herpesvirales</taxon>
        <taxon>Orthoherpesviridae</taxon>
        <taxon>Gammaherpesvirinae</taxon>
        <taxon>Bossavirus</taxon>
        <taxon>Bossavirus delphinidgamma1</taxon>
        <taxon>Delphinid gammaherpesvirus 1</taxon>
    </lineage>
</organism>
<feature type="region of interest" description="Disordered" evidence="8">
    <location>
        <begin position="243"/>
        <end position="273"/>
    </location>
</feature>
<dbReference type="Pfam" id="PF01673">
    <property type="entry name" value="Herpes_env"/>
    <property type="match status" value="2"/>
</dbReference>
<reference evidence="9" key="1">
    <citation type="submission" date="2017-04" db="EMBL/GenBank/DDBJ databases">
        <title>Genome sequence of delphinid gammaherpesvirus 1 from an Atlantic bottlenose dolphin (Tursiops truncatus).</title>
        <authorList>
            <person name="Davison A.J."/>
            <person name="Subramaniam K."/>
            <person name="Kerr K."/>
            <person name="Jacob J.J."/>
            <person name="Landrau-Giovannetti N."/>
            <person name="Waltzek T.B."/>
        </authorList>
    </citation>
    <scope>NUCLEOTIDE SEQUENCE [LARGE SCALE GENOMIC DNA]</scope>
    <source>
        <strain evidence="9">Sarasota</strain>
    </source>
</reference>
<comment type="function">
    <text evidence="7">Plays a role in efficient localization of neo-synthesized capsids to nuclear replication compartments, thereby controlling cleavage and packaging of virus genomic DNA.</text>
</comment>
<dbReference type="Proteomes" id="UP000214863">
    <property type="component" value="Segment"/>
</dbReference>
<dbReference type="OrthoDB" id="3440at10239"/>
<comment type="similarity">
    <text evidence="1 7">Belongs to the herpesviridae UL32 protein family.</text>
</comment>
<dbReference type="GO" id="GO:0019031">
    <property type="term" value="C:viral envelope"/>
    <property type="evidence" value="ECO:0007669"/>
    <property type="project" value="InterPro"/>
</dbReference>
<evidence type="ECO:0000313" key="9">
    <source>
        <dbReference type="EMBL" id="ARW78131.1"/>
    </source>
</evidence>
<evidence type="ECO:0000256" key="6">
    <source>
        <dbReference type="ARBA" id="ARBA00023200"/>
    </source>
</evidence>
<keyword evidence="2 7" id="KW-1048">Host nucleus</keyword>
<evidence type="ECO:0000256" key="3">
    <source>
        <dbReference type="ARBA" id="ARBA00022723"/>
    </source>
</evidence>
<evidence type="ECO:0000256" key="4">
    <source>
        <dbReference type="ARBA" id="ARBA00022771"/>
    </source>
</evidence>
<dbReference type="RefSeq" id="YP_009388569.1">
    <property type="nucleotide sequence ID" value="NC_035117.1"/>
</dbReference>
<proteinExistence type="inferred from homology"/>
<protein>
    <recommendedName>
        <fullName evidence="7">Packaging protein UL32</fullName>
    </recommendedName>
</protein>
<keyword evidence="10" id="KW-1185">Reference proteome</keyword>
<dbReference type="GO" id="GO:0042025">
    <property type="term" value="C:host cell nucleus"/>
    <property type="evidence" value="ECO:0007669"/>
    <property type="project" value="UniProtKB-SubCell"/>
</dbReference>
<evidence type="ECO:0000256" key="2">
    <source>
        <dbReference type="ARBA" id="ARBA00022562"/>
    </source>
</evidence>
<dbReference type="InterPro" id="IPR002597">
    <property type="entry name" value="Herpes_env"/>
</dbReference>
<evidence type="ECO:0000256" key="7">
    <source>
        <dbReference type="RuleBase" id="RU364029"/>
    </source>
</evidence>
<accession>A0A1Z1NE95</accession>
<keyword evidence="4" id="KW-0863">Zinc-finger</keyword>
<dbReference type="EMBL" id="KY965444">
    <property type="protein sequence ID" value="ARW78131.1"/>
    <property type="molecule type" value="Genomic_DNA"/>
</dbReference>
<gene>
    <name evidence="9" type="primary">ORF68</name>
</gene>
<keyword evidence="3" id="KW-0479">Metal-binding</keyword>
<evidence type="ECO:0000313" key="10">
    <source>
        <dbReference type="Proteomes" id="UP000214863"/>
    </source>
</evidence>
<comment type="subcellular location">
    <subcellularLocation>
        <location evidence="7">Host cytoplasm</location>
    </subcellularLocation>
    <subcellularLocation>
        <location evidence="7">Host nucleus</location>
    </subcellularLocation>
</comment>
<keyword evidence="6 7" id="KW-1035">Host cytoplasm</keyword>
<evidence type="ECO:0000256" key="8">
    <source>
        <dbReference type="SAM" id="MobiDB-lite"/>
    </source>
</evidence>
<evidence type="ECO:0000256" key="1">
    <source>
        <dbReference type="ARBA" id="ARBA00005235"/>
    </source>
</evidence>
<dbReference type="GO" id="GO:0008270">
    <property type="term" value="F:zinc ion binding"/>
    <property type="evidence" value="ECO:0007669"/>
    <property type="project" value="UniProtKB-KW"/>
</dbReference>